<dbReference type="Proteomes" id="UP000270924">
    <property type="component" value="Unassembled WGS sequence"/>
</dbReference>
<keyword evidence="3" id="KW-0677">Repeat</keyword>
<dbReference type="GO" id="GO:0007156">
    <property type="term" value="P:homophilic cell adhesion via plasma membrane adhesion molecules"/>
    <property type="evidence" value="ECO:0007669"/>
    <property type="project" value="InterPro"/>
</dbReference>
<proteinExistence type="predicted"/>
<dbReference type="GO" id="GO:0007411">
    <property type="term" value="P:axon guidance"/>
    <property type="evidence" value="ECO:0007669"/>
    <property type="project" value="UniProtKB-ARBA"/>
</dbReference>
<keyword evidence="2" id="KW-0812">Transmembrane</keyword>
<dbReference type="SUPFAM" id="SSF49313">
    <property type="entry name" value="Cadherin-like"/>
    <property type="match status" value="2"/>
</dbReference>
<gene>
    <name evidence="9" type="ORF">WBA_LOCUS8977</name>
</gene>
<keyword evidence="4 7" id="KW-0106">Calcium</keyword>
<dbReference type="PRINTS" id="PR00205">
    <property type="entry name" value="CADHERIN"/>
</dbReference>
<dbReference type="PANTHER" id="PTHR24026:SF133">
    <property type="entry name" value="CADHERIN-RELATED FAMILY MEMBER 2"/>
    <property type="match status" value="1"/>
</dbReference>
<dbReference type="InterPro" id="IPR020894">
    <property type="entry name" value="Cadherin_CS"/>
</dbReference>
<dbReference type="InterPro" id="IPR002126">
    <property type="entry name" value="Cadherin-like_dom"/>
</dbReference>
<evidence type="ECO:0000313" key="10">
    <source>
        <dbReference type="Proteomes" id="UP000270924"/>
    </source>
</evidence>
<dbReference type="AlphaFoldDB" id="A0A3P7EGK9"/>
<dbReference type="PROSITE" id="PS00232">
    <property type="entry name" value="CADHERIN_1"/>
    <property type="match status" value="1"/>
</dbReference>
<reference evidence="9 10" key="1">
    <citation type="submission" date="2018-11" db="EMBL/GenBank/DDBJ databases">
        <authorList>
            <consortium name="Pathogen Informatics"/>
        </authorList>
    </citation>
    <scope>NUCLEOTIDE SEQUENCE [LARGE SCALE GENOMIC DNA]</scope>
</reference>
<evidence type="ECO:0000256" key="3">
    <source>
        <dbReference type="ARBA" id="ARBA00022737"/>
    </source>
</evidence>
<evidence type="ECO:0000256" key="6">
    <source>
        <dbReference type="ARBA" id="ARBA00023136"/>
    </source>
</evidence>
<dbReference type="PROSITE" id="PS50268">
    <property type="entry name" value="CADHERIN_2"/>
    <property type="match status" value="2"/>
</dbReference>
<evidence type="ECO:0000256" key="2">
    <source>
        <dbReference type="ARBA" id="ARBA00022692"/>
    </source>
</evidence>
<protein>
    <recommendedName>
        <fullName evidence="8">Cadherin domain-containing protein</fullName>
    </recommendedName>
</protein>
<keyword evidence="10" id="KW-1185">Reference proteome</keyword>
<dbReference type="GO" id="GO:0005886">
    <property type="term" value="C:plasma membrane"/>
    <property type="evidence" value="ECO:0007669"/>
    <property type="project" value="InterPro"/>
</dbReference>
<dbReference type="OMA" id="CPDSICL"/>
<dbReference type="InParanoid" id="A0A3P7EGK9"/>
<keyword evidence="5" id="KW-1133">Transmembrane helix</keyword>
<sequence length="195" mass="21969">MKIIAQEDGKESEVPLDIYIKDMNDNIPIFTQPIYSATIKEDIPTGYTILTVQADDKDNGENARIKYTLDDDNFIINDQGEISARKRLDADQNRERFFIYRFNVTATDCGEPSLSSSAMVHIRTENSNDEAPIFIPNSTYHAFVAEDAQSGTPIVQIQAIDPDRDQVFYAFLLSNGEETSATELFEIDKDTGKII</sequence>
<dbReference type="CDD" id="cd11304">
    <property type="entry name" value="Cadherin_repeat"/>
    <property type="match status" value="2"/>
</dbReference>
<dbReference type="Gene3D" id="2.60.40.60">
    <property type="entry name" value="Cadherins"/>
    <property type="match status" value="2"/>
</dbReference>
<dbReference type="SMART" id="SM00112">
    <property type="entry name" value="CA"/>
    <property type="match status" value="1"/>
</dbReference>
<feature type="domain" description="Cadherin" evidence="8">
    <location>
        <begin position="136"/>
        <end position="194"/>
    </location>
</feature>
<dbReference type="InterPro" id="IPR015919">
    <property type="entry name" value="Cadherin-like_sf"/>
</dbReference>
<dbReference type="OrthoDB" id="6079678at2759"/>
<name>A0A3P7EGK9_WUCBA</name>
<evidence type="ECO:0000256" key="7">
    <source>
        <dbReference type="PROSITE-ProRule" id="PRU00043"/>
    </source>
</evidence>
<comment type="subcellular location">
    <subcellularLocation>
        <location evidence="1">Membrane</location>
    </subcellularLocation>
</comment>
<evidence type="ECO:0000256" key="5">
    <source>
        <dbReference type="ARBA" id="ARBA00022989"/>
    </source>
</evidence>
<evidence type="ECO:0000256" key="4">
    <source>
        <dbReference type="ARBA" id="ARBA00022837"/>
    </source>
</evidence>
<keyword evidence="6" id="KW-0472">Membrane</keyword>
<dbReference type="Pfam" id="PF00028">
    <property type="entry name" value="Cadherin"/>
    <property type="match status" value="1"/>
</dbReference>
<feature type="domain" description="Cadherin" evidence="8">
    <location>
        <begin position="31"/>
        <end position="134"/>
    </location>
</feature>
<dbReference type="FunFam" id="2.60.40.60:FF:000020">
    <property type="entry name" value="Dachsous cadherin-related 1b"/>
    <property type="match status" value="1"/>
</dbReference>
<dbReference type="PANTHER" id="PTHR24026">
    <property type="entry name" value="FAT ATYPICAL CADHERIN-RELATED"/>
    <property type="match status" value="1"/>
</dbReference>
<organism evidence="9 10">
    <name type="scientific">Wuchereria bancrofti</name>
    <dbReference type="NCBI Taxonomy" id="6293"/>
    <lineage>
        <taxon>Eukaryota</taxon>
        <taxon>Metazoa</taxon>
        <taxon>Ecdysozoa</taxon>
        <taxon>Nematoda</taxon>
        <taxon>Chromadorea</taxon>
        <taxon>Rhabditida</taxon>
        <taxon>Spirurina</taxon>
        <taxon>Spiruromorpha</taxon>
        <taxon>Filarioidea</taxon>
        <taxon>Onchocercidae</taxon>
        <taxon>Wuchereria</taxon>
    </lineage>
</organism>
<evidence type="ECO:0000256" key="1">
    <source>
        <dbReference type="ARBA" id="ARBA00004370"/>
    </source>
</evidence>
<evidence type="ECO:0000313" key="9">
    <source>
        <dbReference type="EMBL" id="VDM15614.1"/>
    </source>
</evidence>
<accession>A0A3P7EGK9</accession>
<dbReference type="GO" id="GO:0005509">
    <property type="term" value="F:calcium ion binding"/>
    <property type="evidence" value="ECO:0007669"/>
    <property type="project" value="UniProtKB-UniRule"/>
</dbReference>
<evidence type="ECO:0000259" key="8">
    <source>
        <dbReference type="PROSITE" id="PS50268"/>
    </source>
</evidence>
<dbReference type="EMBL" id="UYWW01008176">
    <property type="protein sequence ID" value="VDM15614.1"/>
    <property type="molecule type" value="Genomic_DNA"/>
</dbReference>